<evidence type="ECO:0000313" key="7">
    <source>
        <dbReference type="Proteomes" id="UP000663881"/>
    </source>
</evidence>
<dbReference type="Proteomes" id="UP000663868">
    <property type="component" value="Unassembled WGS sequence"/>
</dbReference>
<comment type="caution">
    <text evidence="5">The sequence shown here is derived from an EMBL/GenBank/DDBJ whole genome shotgun (WGS) entry which is preliminary data.</text>
</comment>
<name>A0A818Z551_9BILA</name>
<reference evidence="5" key="1">
    <citation type="submission" date="2021-02" db="EMBL/GenBank/DDBJ databases">
        <authorList>
            <person name="Nowell W R."/>
        </authorList>
    </citation>
    <scope>NUCLEOTIDE SEQUENCE</scope>
</reference>
<dbReference type="OrthoDB" id="10037132at2759"/>
<evidence type="ECO:0000313" key="2">
    <source>
        <dbReference type="EMBL" id="CAF1244438.1"/>
    </source>
</evidence>
<dbReference type="EMBL" id="CAJOAY010000917">
    <property type="protein sequence ID" value="CAF3759955.1"/>
    <property type="molecule type" value="Genomic_DNA"/>
</dbReference>
<gene>
    <name evidence="1" type="ORF">IZO911_LOCUS29463</name>
    <name evidence="2" type="ORF">JYZ213_LOCUS29259</name>
    <name evidence="6" type="ORF">KXQ929_LOCUS26381</name>
    <name evidence="5" type="ORF">OKA104_LOCUS16189</name>
    <name evidence="4" type="ORF">OXD698_LOCUS7892</name>
    <name evidence="3" type="ORF">VCS650_LOCUS28760</name>
</gene>
<dbReference type="EMBL" id="CAJNON010000431">
    <property type="protein sequence ID" value="CAF1258965.1"/>
    <property type="molecule type" value="Genomic_DNA"/>
</dbReference>
<dbReference type="EMBL" id="CAJNOE010000440">
    <property type="protein sequence ID" value="CAF1216430.1"/>
    <property type="molecule type" value="Genomic_DNA"/>
</dbReference>
<evidence type="ECO:0000313" key="6">
    <source>
        <dbReference type="EMBL" id="CAF3964262.1"/>
    </source>
</evidence>
<dbReference type="Proteomes" id="UP000663891">
    <property type="component" value="Unassembled WGS sequence"/>
</dbReference>
<dbReference type="EMBL" id="CAJOBB010002385">
    <property type="protein sequence ID" value="CAF3964262.1"/>
    <property type="molecule type" value="Genomic_DNA"/>
</dbReference>
<evidence type="ECO:0000313" key="1">
    <source>
        <dbReference type="EMBL" id="CAF1216430.1"/>
    </source>
</evidence>
<organism evidence="5 7">
    <name type="scientific">Adineta steineri</name>
    <dbReference type="NCBI Taxonomy" id="433720"/>
    <lineage>
        <taxon>Eukaryota</taxon>
        <taxon>Metazoa</taxon>
        <taxon>Spiralia</taxon>
        <taxon>Gnathifera</taxon>
        <taxon>Rotifera</taxon>
        <taxon>Eurotatoria</taxon>
        <taxon>Bdelloidea</taxon>
        <taxon>Adinetida</taxon>
        <taxon>Adinetidae</taxon>
        <taxon>Adineta</taxon>
    </lineage>
</organism>
<evidence type="ECO:0000313" key="4">
    <source>
        <dbReference type="EMBL" id="CAF3630030.1"/>
    </source>
</evidence>
<dbReference type="Proteomes" id="UP000663881">
    <property type="component" value="Unassembled WGS sequence"/>
</dbReference>
<dbReference type="Proteomes" id="UP000663845">
    <property type="component" value="Unassembled WGS sequence"/>
</dbReference>
<protein>
    <submittedName>
        <fullName evidence="5">Uncharacterized protein</fullName>
    </submittedName>
</protein>
<dbReference type="AlphaFoldDB" id="A0A818Z551"/>
<accession>A0A818Z551</accession>
<evidence type="ECO:0000313" key="3">
    <source>
        <dbReference type="EMBL" id="CAF1258965.1"/>
    </source>
</evidence>
<dbReference type="EMBL" id="CAJNOG010000443">
    <property type="protein sequence ID" value="CAF1244438.1"/>
    <property type="molecule type" value="Genomic_DNA"/>
</dbReference>
<sequence>MIFVICQAAALRKHHDDDDTFELNNQFRSLTRQQLAELDEFLSRKLIDESLSATSGEALDRNTRRPHEHVIKKRDALWTTTEVLDCVRRLKLYKNSSKLDLVTEMLNCYRRLKHVG</sequence>
<dbReference type="Proteomes" id="UP000663860">
    <property type="component" value="Unassembled WGS sequence"/>
</dbReference>
<proteinExistence type="predicted"/>
<dbReference type="EMBL" id="CAJOAZ010000370">
    <property type="protein sequence ID" value="CAF3630030.1"/>
    <property type="molecule type" value="Genomic_DNA"/>
</dbReference>
<dbReference type="Proteomes" id="UP000663844">
    <property type="component" value="Unassembled WGS sequence"/>
</dbReference>
<evidence type="ECO:0000313" key="5">
    <source>
        <dbReference type="EMBL" id="CAF3759955.1"/>
    </source>
</evidence>